<reference evidence="3" key="2">
    <citation type="submission" date="2015-01" db="EMBL/GenBank/DDBJ databases">
        <title>Evolutionary Origins and Diversification of the Mycorrhizal Mutualists.</title>
        <authorList>
            <consortium name="DOE Joint Genome Institute"/>
            <consortium name="Mycorrhizal Genomics Consortium"/>
            <person name="Kohler A."/>
            <person name="Kuo A."/>
            <person name="Nagy L.G."/>
            <person name="Floudas D."/>
            <person name="Copeland A."/>
            <person name="Barry K.W."/>
            <person name="Cichocki N."/>
            <person name="Veneault-Fourrey C."/>
            <person name="LaButti K."/>
            <person name="Lindquist E.A."/>
            <person name="Lipzen A."/>
            <person name="Lundell T."/>
            <person name="Morin E."/>
            <person name="Murat C."/>
            <person name="Riley R."/>
            <person name="Ohm R."/>
            <person name="Sun H."/>
            <person name="Tunlid A."/>
            <person name="Henrissat B."/>
            <person name="Grigoriev I.V."/>
            <person name="Hibbett D.S."/>
            <person name="Martin F."/>
        </authorList>
    </citation>
    <scope>NUCLEOTIDE SEQUENCE [LARGE SCALE GENOMIC DNA]</scope>
    <source>
        <strain evidence="3">UH-Slu-Lm8-n1</strain>
    </source>
</reference>
<accession>A0A0D0AHF6</accession>
<proteinExistence type="predicted"/>
<evidence type="ECO:0000313" key="3">
    <source>
        <dbReference type="Proteomes" id="UP000054485"/>
    </source>
</evidence>
<feature type="non-terminal residue" evidence="2">
    <location>
        <position position="62"/>
    </location>
</feature>
<sequence length="62" mass="6889">MTLAQFQAPSSILRRGSSGGNPRTAFHHRLRGKFTGGYYNSFLEFLETKDLGTRSQSSIVLP</sequence>
<dbReference type="HOGENOM" id="CLU_2910591_0_0_1"/>
<evidence type="ECO:0000313" key="2">
    <source>
        <dbReference type="EMBL" id="KIK37549.1"/>
    </source>
</evidence>
<dbReference type="AlphaFoldDB" id="A0A0D0AHF6"/>
<dbReference type="Proteomes" id="UP000054485">
    <property type="component" value="Unassembled WGS sequence"/>
</dbReference>
<name>A0A0D0AHF6_9AGAM</name>
<evidence type="ECO:0000256" key="1">
    <source>
        <dbReference type="SAM" id="MobiDB-lite"/>
    </source>
</evidence>
<feature type="region of interest" description="Disordered" evidence="1">
    <location>
        <begin position="1"/>
        <end position="25"/>
    </location>
</feature>
<dbReference type="InParanoid" id="A0A0D0AHF6"/>
<protein>
    <submittedName>
        <fullName evidence="2">Uncharacterized protein</fullName>
    </submittedName>
</protein>
<dbReference type="EMBL" id="KN835444">
    <property type="protein sequence ID" value="KIK37549.1"/>
    <property type="molecule type" value="Genomic_DNA"/>
</dbReference>
<feature type="compositionally biased region" description="Polar residues" evidence="1">
    <location>
        <begin position="1"/>
        <end position="10"/>
    </location>
</feature>
<dbReference type="OrthoDB" id="10580360at2759"/>
<organism evidence="2 3">
    <name type="scientific">Suillus luteus UH-Slu-Lm8-n1</name>
    <dbReference type="NCBI Taxonomy" id="930992"/>
    <lineage>
        <taxon>Eukaryota</taxon>
        <taxon>Fungi</taxon>
        <taxon>Dikarya</taxon>
        <taxon>Basidiomycota</taxon>
        <taxon>Agaricomycotina</taxon>
        <taxon>Agaricomycetes</taxon>
        <taxon>Agaricomycetidae</taxon>
        <taxon>Boletales</taxon>
        <taxon>Suillineae</taxon>
        <taxon>Suillaceae</taxon>
        <taxon>Suillus</taxon>
    </lineage>
</organism>
<reference evidence="2 3" key="1">
    <citation type="submission" date="2014-04" db="EMBL/GenBank/DDBJ databases">
        <authorList>
            <consortium name="DOE Joint Genome Institute"/>
            <person name="Kuo A."/>
            <person name="Ruytinx J."/>
            <person name="Rineau F."/>
            <person name="Colpaert J."/>
            <person name="Kohler A."/>
            <person name="Nagy L.G."/>
            <person name="Floudas D."/>
            <person name="Copeland A."/>
            <person name="Barry K.W."/>
            <person name="Cichocki N."/>
            <person name="Veneault-Fourrey C."/>
            <person name="LaButti K."/>
            <person name="Lindquist E.A."/>
            <person name="Lipzen A."/>
            <person name="Lundell T."/>
            <person name="Morin E."/>
            <person name="Murat C."/>
            <person name="Sun H."/>
            <person name="Tunlid A."/>
            <person name="Henrissat B."/>
            <person name="Grigoriev I.V."/>
            <person name="Hibbett D.S."/>
            <person name="Martin F."/>
            <person name="Nordberg H.P."/>
            <person name="Cantor M.N."/>
            <person name="Hua S.X."/>
        </authorList>
    </citation>
    <scope>NUCLEOTIDE SEQUENCE [LARGE SCALE GENOMIC DNA]</scope>
    <source>
        <strain evidence="2 3">UH-Slu-Lm8-n1</strain>
    </source>
</reference>
<gene>
    <name evidence="2" type="ORF">CY34DRAFT_810232</name>
</gene>
<keyword evidence="3" id="KW-1185">Reference proteome</keyword>